<comment type="caution">
    <text evidence="4">The sequence shown here is derived from an EMBL/GenBank/DDBJ whole genome shotgun (WGS) entry which is preliminary data.</text>
</comment>
<name>A0ABQ8Q5E7_9AGAR</name>
<evidence type="ECO:0000259" key="3">
    <source>
        <dbReference type="Pfam" id="PF00561"/>
    </source>
</evidence>
<keyword evidence="2" id="KW-0378">Hydrolase</keyword>
<protein>
    <submittedName>
        <fullName evidence="4">Alpha/beta-hydrolase</fullName>
    </submittedName>
</protein>
<comment type="similarity">
    <text evidence="1">Belongs to the AB hydrolase superfamily.</text>
</comment>
<keyword evidence="5" id="KW-1185">Reference proteome</keyword>
<dbReference type="PANTHER" id="PTHR46118:SF4">
    <property type="entry name" value="PROTEIN ABHD11"/>
    <property type="match status" value="1"/>
</dbReference>
<evidence type="ECO:0000313" key="5">
    <source>
        <dbReference type="Proteomes" id="UP001163828"/>
    </source>
</evidence>
<dbReference type="Pfam" id="PF00561">
    <property type="entry name" value="Abhydrolase_1"/>
    <property type="match status" value="1"/>
</dbReference>
<dbReference type="InterPro" id="IPR029058">
    <property type="entry name" value="AB_hydrolase_fold"/>
</dbReference>
<organism evidence="4 5">
    <name type="scientific">Lentinula boryana</name>
    <dbReference type="NCBI Taxonomy" id="40481"/>
    <lineage>
        <taxon>Eukaryota</taxon>
        <taxon>Fungi</taxon>
        <taxon>Dikarya</taxon>
        <taxon>Basidiomycota</taxon>
        <taxon>Agaricomycotina</taxon>
        <taxon>Agaricomycetes</taxon>
        <taxon>Agaricomycetidae</taxon>
        <taxon>Agaricales</taxon>
        <taxon>Marasmiineae</taxon>
        <taxon>Omphalotaceae</taxon>
        <taxon>Lentinula</taxon>
    </lineage>
</organism>
<evidence type="ECO:0000313" key="4">
    <source>
        <dbReference type="EMBL" id="KAJ3993711.1"/>
    </source>
</evidence>
<accession>A0ABQ8Q5E7</accession>
<dbReference type="Proteomes" id="UP001163828">
    <property type="component" value="Unassembled WGS sequence"/>
</dbReference>
<sequence length="325" mass="37021">MQLLRNLPSTNKLSVYQRPACLARQLPHLYSRCHASYAEAPLDSVPVDLDFLEQIPENGNNTDGALVILHGLFGSKRNWSSLSKAFSRDLETPVYALDLRNHGSSPHALPMTYTSMATDVLNFIGKKNLSKVSLLGHSMGGKVAMALALNPSLPPSMLQNLIVADIAPVRTQLSPEFISYIKAMKRIENMRLRTRKEAQNVLTEYEKDPDVVLFLMTNILMPHSESNRENYIRFRVPLKYMEDAMPEIGSFPYVPNETKWDGRTLFIKGRKSKFINHHYHQIMEDFFPNMTIETLDAGHWGTNFASWISFRPNEFMQLVKSFIAS</sequence>
<dbReference type="EMBL" id="MU790747">
    <property type="protein sequence ID" value="KAJ3993711.1"/>
    <property type="molecule type" value="Genomic_DNA"/>
</dbReference>
<dbReference type="Gene3D" id="3.40.50.1820">
    <property type="entry name" value="alpha/beta hydrolase"/>
    <property type="match status" value="1"/>
</dbReference>
<gene>
    <name evidence="4" type="ORF">F5050DRAFT_1577107</name>
</gene>
<dbReference type="PANTHER" id="PTHR46118">
    <property type="entry name" value="PROTEIN ABHD11"/>
    <property type="match status" value="1"/>
</dbReference>
<dbReference type="InterPro" id="IPR000073">
    <property type="entry name" value="AB_hydrolase_1"/>
</dbReference>
<feature type="domain" description="AB hydrolase-1" evidence="3">
    <location>
        <begin position="65"/>
        <end position="300"/>
    </location>
</feature>
<reference evidence="4" key="1">
    <citation type="submission" date="2022-08" db="EMBL/GenBank/DDBJ databases">
        <authorList>
            <consortium name="DOE Joint Genome Institute"/>
            <person name="Min B."/>
            <person name="Riley R."/>
            <person name="Sierra-Patev S."/>
            <person name="Naranjo-Ortiz M."/>
            <person name="Looney B."/>
            <person name="Konkel Z."/>
            <person name="Slot J.C."/>
            <person name="Sakamoto Y."/>
            <person name="Steenwyk J.L."/>
            <person name="Rokas A."/>
            <person name="Carro J."/>
            <person name="Camarero S."/>
            <person name="Ferreira P."/>
            <person name="Molpeceres G."/>
            <person name="Ruiz-Duenas F.J."/>
            <person name="Serrano A."/>
            <person name="Henrissat B."/>
            <person name="Drula E."/>
            <person name="Hughes K.W."/>
            <person name="Mata J.L."/>
            <person name="Ishikawa N.K."/>
            <person name="Vargas-Isla R."/>
            <person name="Ushijima S."/>
            <person name="Smith C.A."/>
            <person name="Ahrendt S."/>
            <person name="Andreopoulos W."/>
            <person name="He G."/>
            <person name="Labutti K."/>
            <person name="Lipzen A."/>
            <person name="Ng V."/>
            <person name="Sandor L."/>
            <person name="Barry K."/>
            <person name="Martinez A.T."/>
            <person name="Xiao Y."/>
            <person name="Gibbons J.G."/>
            <person name="Terashima K."/>
            <person name="Hibbett D.S."/>
            <person name="Grigoriev I.V."/>
        </authorList>
    </citation>
    <scope>NUCLEOTIDE SEQUENCE</scope>
    <source>
        <strain evidence="4">TFB10827</strain>
    </source>
</reference>
<dbReference type="SUPFAM" id="SSF53474">
    <property type="entry name" value="alpha/beta-Hydrolases"/>
    <property type="match status" value="1"/>
</dbReference>
<evidence type="ECO:0000256" key="2">
    <source>
        <dbReference type="ARBA" id="ARBA00022801"/>
    </source>
</evidence>
<evidence type="ECO:0000256" key="1">
    <source>
        <dbReference type="ARBA" id="ARBA00008645"/>
    </source>
</evidence>
<proteinExistence type="inferred from homology"/>